<keyword evidence="2" id="KW-0808">Transferase</keyword>
<keyword evidence="3" id="KW-0012">Acyltransferase</keyword>
<keyword evidence="5" id="KW-1185">Reference proteome</keyword>
<dbReference type="PANTHER" id="PTHR31623">
    <property type="entry name" value="F21J9.9"/>
    <property type="match status" value="1"/>
</dbReference>
<accession>A0ABQ7V161</accession>
<sequence>MDEVGDACSAYYFLRNWAELTRDPKLTLSPPYFAKDSLMPSPFDGPLLSHVIEPKKKRCIQKRFVFSESKINALKALVVAESCVQNPTRNEVVSALLYKCAASSSITNLRRSQLVLPLNLQRQANLQPPLPPTTIGNILTIFSTPIYENYERDLKLPKLMLEAYRTDFGLGKPARASKGSGPSSNIFILMNTPDDHGRGVEAFVNLNEEDMSVFINDKDLLQFATPF</sequence>
<protein>
    <recommendedName>
        <fullName evidence="6">Acyltransferase</fullName>
    </recommendedName>
</protein>
<evidence type="ECO:0000256" key="3">
    <source>
        <dbReference type="ARBA" id="ARBA00023315"/>
    </source>
</evidence>
<dbReference type="Gene3D" id="3.30.559.10">
    <property type="entry name" value="Chloramphenicol acetyltransferase-like domain"/>
    <property type="match status" value="2"/>
</dbReference>
<evidence type="ECO:0000313" key="5">
    <source>
        <dbReference type="Proteomes" id="UP000826656"/>
    </source>
</evidence>
<comment type="similarity">
    <text evidence="1">Belongs to the plant acyltransferase family.</text>
</comment>
<organism evidence="4 5">
    <name type="scientific">Solanum tuberosum</name>
    <name type="common">Potato</name>
    <dbReference type="NCBI Taxonomy" id="4113"/>
    <lineage>
        <taxon>Eukaryota</taxon>
        <taxon>Viridiplantae</taxon>
        <taxon>Streptophyta</taxon>
        <taxon>Embryophyta</taxon>
        <taxon>Tracheophyta</taxon>
        <taxon>Spermatophyta</taxon>
        <taxon>Magnoliopsida</taxon>
        <taxon>eudicotyledons</taxon>
        <taxon>Gunneridae</taxon>
        <taxon>Pentapetalae</taxon>
        <taxon>asterids</taxon>
        <taxon>lamiids</taxon>
        <taxon>Solanales</taxon>
        <taxon>Solanaceae</taxon>
        <taxon>Solanoideae</taxon>
        <taxon>Solaneae</taxon>
        <taxon>Solanum</taxon>
    </lineage>
</organism>
<reference evidence="4 5" key="1">
    <citation type="journal article" date="2021" name="bioRxiv">
        <title>Chromosome-scale and haplotype-resolved genome assembly of a tetraploid potato cultivar.</title>
        <authorList>
            <person name="Sun H."/>
            <person name="Jiao W.-B."/>
            <person name="Krause K."/>
            <person name="Campoy J.A."/>
            <person name="Goel M."/>
            <person name="Folz-Donahue K."/>
            <person name="Kukat C."/>
            <person name="Huettel B."/>
            <person name="Schneeberger K."/>
        </authorList>
    </citation>
    <scope>NUCLEOTIDE SEQUENCE [LARGE SCALE GENOMIC DNA]</scope>
    <source>
        <strain evidence="4">SolTubOtavaFocal</strain>
        <tissue evidence="4">Leaves</tissue>
    </source>
</reference>
<dbReference type="Pfam" id="PF02458">
    <property type="entry name" value="Transferase"/>
    <property type="match status" value="1"/>
</dbReference>
<dbReference type="PANTHER" id="PTHR31623:SF81">
    <property type="entry name" value="ACYLSUGAR ACYLTRANSFERASE 3-LIKE"/>
    <property type="match status" value="1"/>
</dbReference>
<comment type="caution">
    <text evidence="4">The sequence shown here is derived from an EMBL/GenBank/DDBJ whole genome shotgun (WGS) entry which is preliminary data.</text>
</comment>
<evidence type="ECO:0000256" key="2">
    <source>
        <dbReference type="ARBA" id="ARBA00022679"/>
    </source>
</evidence>
<proteinExistence type="inferred from homology"/>
<name>A0ABQ7V161_SOLTU</name>
<evidence type="ECO:0000256" key="1">
    <source>
        <dbReference type="ARBA" id="ARBA00009861"/>
    </source>
</evidence>
<dbReference type="Proteomes" id="UP000826656">
    <property type="component" value="Unassembled WGS sequence"/>
</dbReference>
<dbReference type="InterPro" id="IPR023213">
    <property type="entry name" value="CAT-like_dom_sf"/>
</dbReference>
<evidence type="ECO:0008006" key="6">
    <source>
        <dbReference type="Google" id="ProtNLM"/>
    </source>
</evidence>
<gene>
    <name evidence="4" type="ORF">KY290_020595</name>
</gene>
<evidence type="ECO:0000313" key="4">
    <source>
        <dbReference type="EMBL" id="KAH0757102.1"/>
    </source>
</evidence>
<dbReference type="EMBL" id="JAIVGD010000015">
    <property type="protein sequence ID" value="KAH0757102.1"/>
    <property type="molecule type" value="Genomic_DNA"/>
</dbReference>